<evidence type="ECO:0000256" key="1">
    <source>
        <dbReference type="ARBA" id="ARBA00009684"/>
    </source>
</evidence>
<dbReference type="SUPFAM" id="SSF54211">
    <property type="entry name" value="Ribosomal protein S5 domain 2-like"/>
    <property type="match status" value="1"/>
</dbReference>
<dbReference type="InterPro" id="IPR013750">
    <property type="entry name" value="GHMP_kinase_C_dom"/>
</dbReference>
<comment type="similarity">
    <text evidence="1 9">Belongs to the GHMP kinase family. IspE subfamily.</text>
</comment>
<dbReference type="Proteomes" id="UP000009222">
    <property type="component" value="Chromosome"/>
</dbReference>
<proteinExistence type="inferred from homology"/>
<feature type="domain" description="GHMP kinase N-terminal" evidence="10">
    <location>
        <begin position="75"/>
        <end position="153"/>
    </location>
</feature>
<dbReference type="GO" id="GO:0016114">
    <property type="term" value="P:terpenoid biosynthetic process"/>
    <property type="evidence" value="ECO:0007669"/>
    <property type="project" value="UniProtKB-UniRule"/>
</dbReference>
<dbReference type="GO" id="GO:0050515">
    <property type="term" value="F:4-(cytidine 5'-diphospho)-2-C-methyl-D-erythritol kinase activity"/>
    <property type="evidence" value="ECO:0007669"/>
    <property type="project" value="UniProtKB-UniRule"/>
</dbReference>
<dbReference type="NCBIfam" id="TIGR00154">
    <property type="entry name" value="ispE"/>
    <property type="match status" value="1"/>
</dbReference>
<dbReference type="HAMAP" id="MF_00061">
    <property type="entry name" value="IspE"/>
    <property type="match status" value="1"/>
</dbReference>
<dbReference type="InterPro" id="IPR020568">
    <property type="entry name" value="Ribosomal_Su5_D2-typ_SF"/>
</dbReference>
<dbReference type="GO" id="GO:0019288">
    <property type="term" value="P:isopentenyl diphosphate biosynthetic process, methylerythritol 4-phosphate pathway"/>
    <property type="evidence" value="ECO:0007669"/>
    <property type="project" value="UniProtKB-UniRule"/>
</dbReference>
<evidence type="ECO:0000259" key="11">
    <source>
        <dbReference type="Pfam" id="PF08544"/>
    </source>
</evidence>
<dbReference type="SUPFAM" id="SSF55060">
    <property type="entry name" value="GHMP Kinase, C-terminal domain"/>
    <property type="match status" value="1"/>
</dbReference>
<keyword evidence="7 9" id="KW-0067">ATP-binding</keyword>
<keyword evidence="13" id="KW-1185">Reference proteome</keyword>
<dbReference type="AlphaFoldDB" id="F5Y7D1"/>
<keyword evidence="9" id="KW-0414">Isoprene biosynthesis</keyword>
<dbReference type="PIRSF" id="PIRSF010376">
    <property type="entry name" value="IspE"/>
    <property type="match status" value="1"/>
</dbReference>
<gene>
    <name evidence="9 12" type="primary">ispE</name>
    <name evidence="12" type="ordered locus">TREAZ_3501</name>
</gene>
<dbReference type="Gene3D" id="3.30.230.10">
    <property type="match status" value="1"/>
</dbReference>
<comment type="pathway">
    <text evidence="9">Isoprenoid biosynthesis; isopentenyl diphosphate biosynthesis via DXP pathway; isopentenyl diphosphate from 1-deoxy-D-xylulose 5-phosphate: step 3/6.</text>
</comment>
<dbReference type="eggNOG" id="COG1947">
    <property type="taxonomic scope" value="Bacteria"/>
</dbReference>
<dbReference type="UniPathway" id="UPA00056">
    <property type="reaction ID" value="UER00094"/>
</dbReference>
<dbReference type="Pfam" id="PF08544">
    <property type="entry name" value="GHMP_kinases_C"/>
    <property type="match status" value="1"/>
</dbReference>
<dbReference type="RefSeq" id="WP_015712074.1">
    <property type="nucleotide sequence ID" value="NC_015577.1"/>
</dbReference>
<keyword evidence="5 9" id="KW-0547">Nucleotide-binding</keyword>
<dbReference type="InterPro" id="IPR004424">
    <property type="entry name" value="IspE"/>
</dbReference>
<comment type="catalytic activity">
    <reaction evidence="9">
        <text>4-CDP-2-C-methyl-D-erythritol + ATP = 4-CDP-2-C-methyl-D-erythritol 2-phosphate + ADP + H(+)</text>
        <dbReference type="Rhea" id="RHEA:18437"/>
        <dbReference type="ChEBI" id="CHEBI:15378"/>
        <dbReference type="ChEBI" id="CHEBI:30616"/>
        <dbReference type="ChEBI" id="CHEBI:57823"/>
        <dbReference type="ChEBI" id="CHEBI:57919"/>
        <dbReference type="ChEBI" id="CHEBI:456216"/>
        <dbReference type="EC" id="2.7.1.148"/>
    </reaction>
</comment>
<dbReference type="OrthoDB" id="9809438at2"/>
<evidence type="ECO:0000256" key="7">
    <source>
        <dbReference type="ARBA" id="ARBA00022840"/>
    </source>
</evidence>
<sequence>MKNLVSCSIQAPCKINLHLMVGEKRPDGYHDLQSIFAALDYSDTLTFEIVSCNGSFVQHWEVPFEEDCAIPPGQNLVNKALGLFREKTGFAAHLSIHVVKRIPAGAGLGGGSSDAASTLLALNALSGANLAKAELLEMAASLGSDVPFFLNGGAAWASGRGEHLEPLPCPKDLWVLLAKPPFASPTAEAYGLLDESRETGRLEAGEYPPHKPGRLLSPRDLGDVLAGPPEKWPFYNDFLPILSENREYLRLLEKLAISGSAFSGLSGSGSCCFGIFREKETAQKAQKALLNRKIFTELTFFLAKFAEPVLK</sequence>
<feature type="active site" evidence="9">
    <location>
        <position position="14"/>
    </location>
</feature>
<dbReference type="STRING" id="545695.TREAZ_3501"/>
<evidence type="ECO:0000256" key="6">
    <source>
        <dbReference type="ARBA" id="ARBA00022777"/>
    </source>
</evidence>
<dbReference type="InterPro" id="IPR036554">
    <property type="entry name" value="GHMP_kinase_C_sf"/>
</dbReference>
<comment type="function">
    <text evidence="9">Catalyzes the phosphorylation of the position 2 hydroxy group of 4-diphosphocytidyl-2C-methyl-D-erythritol.</text>
</comment>
<name>F5Y7D1_LEAAZ</name>
<evidence type="ECO:0000256" key="8">
    <source>
        <dbReference type="ARBA" id="ARBA00032554"/>
    </source>
</evidence>
<evidence type="ECO:0000256" key="3">
    <source>
        <dbReference type="ARBA" id="ARBA00017473"/>
    </source>
</evidence>
<dbReference type="KEGG" id="taz:TREAZ_3501"/>
<organism evidence="12 13">
    <name type="scientific">Leadbettera azotonutricia (strain ATCC BAA-888 / DSM 13862 / ZAS-9)</name>
    <name type="common">Treponema azotonutricium</name>
    <dbReference type="NCBI Taxonomy" id="545695"/>
    <lineage>
        <taxon>Bacteria</taxon>
        <taxon>Pseudomonadati</taxon>
        <taxon>Spirochaetota</taxon>
        <taxon>Spirochaetia</taxon>
        <taxon>Spirochaetales</taxon>
        <taxon>Breznakiellaceae</taxon>
        <taxon>Leadbettera</taxon>
    </lineage>
</organism>
<evidence type="ECO:0000256" key="4">
    <source>
        <dbReference type="ARBA" id="ARBA00022679"/>
    </source>
</evidence>
<dbReference type="Pfam" id="PF00288">
    <property type="entry name" value="GHMP_kinases_N"/>
    <property type="match status" value="1"/>
</dbReference>
<evidence type="ECO:0000313" key="13">
    <source>
        <dbReference type="Proteomes" id="UP000009222"/>
    </source>
</evidence>
<evidence type="ECO:0000256" key="2">
    <source>
        <dbReference type="ARBA" id="ARBA00012052"/>
    </source>
</evidence>
<protein>
    <recommendedName>
        <fullName evidence="3 9">4-diphosphocytidyl-2-C-methyl-D-erythritol kinase</fullName>
        <shortName evidence="9">CMK</shortName>
        <ecNumber evidence="2 9">2.7.1.148</ecNumber>
    </recommendedName>
    <alternativeName>
        <fullName evidence="8 9">4-(cytidine-5'-diphospho)-2-C-methyl-D-erythritol kinase</fullName>
    </alternativeName>
</protein>
<keyword evidence="4 9" id="KW-0808">Transferase</keyword>
<dbReference type="FunCoup" id="F5Y7D1">
    <property type="interactions" value="376"/>
</dbReference>
<feature type="binding site" evidence="9">
    <location>
        <begin position="103"/>
        <end position="113"/>
    </location>
    <ligand>
        <name>ATP</name>
        <dbReference type="ChEBI" id="CHEBI:30616"/>
    </ligand>
</feature>
<dbReference type="PANTHER" id="PTHR43527">
    <property type="entry name" value="4-DIPHOSPHOCYTIDYL-2-C-METHYL-D-ERYTHRITOL KINASE, CHLOROPLASTIC"/>
    <property type="match status" value="1"/>
</dbReference>
<dbReference type="GO" id="GO:0005524">
    <property type="term" value="F:ATP binding"/>
    <property type="evidence" value="ECO:0007669"/>
    <property type="project" value="UniProtKB-UniRule"/>
</dbReference>
<evidence type="ECO:0000259" key="10">
    <source>
        <dbReference type="Pfam" id="PF00288"/>
    </source>
</evidence>
<dbReference type="HOGENOM" id="CLU_053057_3_0_12"/>
<evidence type="ECO:0000313" key="12">
    <source>
        <dbReference type="EMBL" id="AEF81399.1"/>
    </source>
</evidence>
<evidence type="ECO:0000256" key="5">
    <source>
        <dbReference type="ARBA" id="ARBA00022741"/>
    </source>
</evidence>
<feature type="domain" description="GHMP kinase C-terminal" evidence="11">
    <location>
        <begin position="244"/>
        <end position="289"/>
    </location>
</feature>
<keyword evidence="6 9" id="KW-0418">Kinase</keyword>
<dbReference type="EMBL" id="CP001841">
    <property type="protein sequence ID" value="AEF81399.1"/>
    <property type="molecule type" value="Genomic_DNA"/>
</dbReference>
<accession>F5Y7D1</accession>
<evidence type="ECO:0000256" key="9">
    <source>
        <dbReference type="HAMAP-Rule" id="MF_00061"/>
    </source>
</evidence>
<dbReference type="InParanoid" id="F5Y7D1"/>
<dbReference type="EC" id="2.7.1.148" evidence="2 9"/>
<dbReference type="InterPro" id="IPR014721">
    <property type="entry name" value="Ribsml_uS5_D2-typ_fold_subgr"/>
</dbReference>
<dbReference type="InterPro" id="IPR006204">
    <property type="entry name" value="GHMP_kinase_N_dom"/>
</dbReference>
<feature type="active site" evidence="9">
    <location>
        <position position="145"/>
    </location>
</feature>
<dbReference type="PANTHER" id="PTHR43527:SF2">
    <property type="entry name" value="4-DIPHOSPHOCYTIDYL-2-C-METHYL-D-ERYTHRITOL KINASE, CHLOROPLASTIC"/>
    <property type="match status" value="1"/>
</dbReference>
<reference evidence="12 13" key="2">
    <citation type="journal article" date="2011" name="ISME J.">
        <title>RNA-seq reveals cooperative metabolic interactions between two termite-gut spirochete species in co-culture.</title>
        <authorList>
            <person name="Rosenthal A.Z."/>
            <person name="Matson E.G."/>
            <person name="Eldar A."/>
            <person name="Leadbetter J.R."/>
        </authorList>
    </citation>
    <scope>NUCLEOTIDE SEQUENCE [LARGE SCALE GENOMIC DNA]</scope>
    <source>
        <strain evidence="13">ATCC BAA-888 / DSM 13862 / ZAS-9</strain>
    </source>
</reference>
<reference evidence="13" key="1">
    <citation type="submission" date="2009-12" db="EMBL/GenBank/DDBJ databases">
        <title>Complete sequence of Treponema azotonutricium strain ZAS-9.</title>
        <authorList>
            <person name="Tetu S.G."/>
            <person name="Matson E."/>
            <person name="Ren Q."/>
            <person name="Seshadri R."/>
            <person name="Elbourne L."/>
            <person name="Hassan K.A."/>
            <person name="Durkin A."/>
            <person name="Radune D."/>
            <person name="Mohamoud Y."/>
            <person name="Shay R."/>
            <person name="Jin S."/>
            <person name="Zhang X."/>
            <person name="Lucey K."/>
            <person name="Ballor N.R."/>
            <person name="Ottesen E."/>
            <person name="Rosenthal R."/>
            <person name="Allen A."/>
            <person name="Leadbetter J.R."/>
            <person name="Paulsen I.T."/>
        </authorList>
    </citation>
    <scope>NUCLEOTIDE SEQUENCE [LARGE SCALE GENOMIC DNA]</scope>
    <source>
        <strain evidence="13">ATCC BAA-888 / DSM 13862 / ZAS-9</strain>
    </source>
</reference>
<dbReference type="Gene3D" id="3.30.70.890">
    <property type="entry name" value="GHMP kinase, C-terminal domain"/>
    <property type="match status" value="1"/>
</dbReference>